<dbReference type="Proteomes" id="UP000298780">
    <property type="component" value="Segment"/>
</dbReference>
<accession>A0A4P6PHX3</accession>
<proteinExistence type="predicted"/>
<protein>
    <submittedName>
        <fullName evidence="1">Uncharacterized protein</fullName>
    </submittedName>
</protein>
<sequence length="40" mass="4288">MSITSFQVVTDATLGQDLMIGAENYPKSLATIGPFGQRND</sequence>
<evidence type="ECO:0000313" key="1">
    <source>
        <dbReference type="EMBL" id="QBG78377.1"/>
    </source>
</evidence>
<gene>
    <name evidence="1" type="ORF">D3A57_0033</name>
</gene>
<organism evidence="1 2">
    <name type="scientific">Klebsiella phage Kund-ULIP54</name>
    <dbReference type="NCBI Taxonomy" id="2307017"/>
    <lineage>
        <taxon>Viruses</taxon>
        <taxon>Duplodnaviria</taxon>
        <taxon>Heunggongvirae</taxon>
        <taxon>Uroviricota</taxon>
        <taxon>Caudoviricetes</taxon>
        <taxon>Autographivirales</taxon>
        <taxon>Autotranscriptaviridae</taxon>
        <taxon>Studiervirinae</taxon>
        <taxon>Przondovirus</taxon>
        <taxon>Przondovirus KundULIP54</taxon>
    </lineage>
</organism>
<evidence type="ECO:0000313" key="2">
    <source>
        <dbReference type="Proteomes" id="UP000298780"/>
    </source>
</evidence>
<keyword evidence="2" id="KW-1185">Reference proteome</keyword>
<reference evidence="1 2" key="1">
    <citation type="journal article" date="2019" name="Viruses">
        <title>New Bacteriophages against Emerging Lineages ST23 and ST258 of Klebsiella pneumoniae and Efficacy Assessment in Galleria mellonella Larvae.</title>
        <authorList>
            <person name="Thiry D."/>
            <person name="Passet V."/>
            <person name="Danis-Wlodarczyk K."/>
            <person name="Lood C."/>
            <person name="Wagemans J."/>
            <person name="De Sordi L."/>
            <person name="van Noort V."/>
            <person name="Dufour N."/>
            <person name="Debarbieux L."/>
            <person name="Mainil J.G."/>
            <person name="Brisse S."/>
            <person name="Lavigne R."/>
        </authorList>
    </citation>
    <scope>NUCLEOTIDE SEQUENCE [LARGE SCALE GENOMIC DNA]</scope>
</reference>
<dbReference type="EMBL" id="MK380016">
    <property type="protein sequence ID" value="QBG78377.1"/>
    <property type="molecule type" value="Genomic_DNA"/>
</dbReference>
<name>A0A4P6PHX3_9CAUD</name>